<dbReference type="AlphaFoldDB" id="A0A0D7AR26"/>
<dbReference type="GO" id="GO:0016616">
    <property type="term" value="F:oxidoreductase activity, acting on the CH-OH group of donors, NAD or NADP as acceptor"/>
    <property type="evidence" value="ECO:0007669"/>
    <property type="project" value="TreeGrafter"/>
</dbReference>
<name>A0A0D7AR26_9AGAR</name>
<dbReference type="InterPro" id="IPR050425">
    <property type="entry name" value="NAD(P)_dehydrat-like"/>
</dbReference>
<evidence type="ECO:0000256" key="2">
    <source>
        <dbReference type="ARBA" id="ARBA00023445"/>
    </source>
</evidence>
<organism evidence="4 5">
    <name type="scientific">Fistulina hepatica ATCC 64428</name>
    <dbReference type="NCBI Taxonomy" id="1128425"/>
    <lineage>
        <taxon>Eukaryota</taxon>
        <taxon>Fungi</taxon>
        <taxon>Dikarya</taxon>
        <taxon>Basidiomycota</taxon>
        <taxon>Agaricomycotina</taxon>
        <taxon>Agaricomycetes</taxon>
        <taxon>Agaricomycetidae</taxon>
        <taxon>Agaricales</taxon>
        <taxon>Fistulinaceae</taxon>
        <taxon>Fistulina</taxon>
    </lineage>
</organism>
<sequence length="362" mass="39558">MPRGIVLITGVTGFIGTHVAVEFLKAGYVVKGVVRSIEKGEAWVKYVLRNFQDYRSSFSYVVVKTIELPHAFDHAVQGVNFVVHAASPFTFEFADNVNDMLGPAIEGTRNLLIASLLEPRIRTIVFVSSTAAIVDPNSNASKSTLHTSDTWNPATFRDAEDHSDPVFVYCASKTLAERVFWEFIADEKPTWSGVSVIVPMTFGPPLQPIENLLSLNTSTALVWSAMKGAWSEGTPSAPGPPVFADVRDVARAHLAAIESPQAHGRRLFLVGDEFHNETIARIIIQNFPHIKAKFPEQLVSDAEAIQRPLPVSTAATSGFHYDVGISAEIFGTNQISLETSIVDTVERLLVLEQAESGSPSQR</sequence>
<comment type="similarity">
    <text evidence="2">Belongs to the NAD(P)-dependent epimerase/dehydratase family. Dihydroflavonol-4-reductase subfamily.</text>
</comment>
<dbReference type="PANTHER" id="PTHR10366">
    <property type="entry name" value="NAD DEPENDENT EPIMERASE/DEHYDRATASE"/>
    <property type="match status" value="1"/>
</dbReference>
<dbReference type="InterPro" id="IPR001509">
    <property type="entry name" value="Epimerase_deHydtase"/>
</dbReference>
<evidence type="ECO:0000313" key="4">
    <source>
        <dbReference type="EMBL" id="KIY53248.1"/>
    </source>
</evidence>
<feature type="domain" description="NAD-dependent epimerase/dehydratase" evidence="3">
    <location>
        <begin position="6"/>
        <end position="263"/>
    </location>
</feature>
<dbReference type="Proteomes" id="UP000054144">
    <property type="component" value="Unassembled WGS sequence"/>
</dbReference>
<dbReference type="InterPro" id="IPR036291">
    <property type="entry name" value="NAD(P)-bd_dom_sf"/>
</dbReference>
<proteinExistence type="inferred from homology"/>
<dbReference type="EMBL" id="KN881627">
    <property type="protein sequence ID" value="KIY53248.1"/>
    <property type="molecule type" value="Genomic_DNA"/>
</dbReference>
<dbReference type="PANTHER" id="PTHR10366:SF564">
    <property type="entry name" value="STEROL-4-ALPHA-CARBOXYLATE 3-DEHYDROGENASE, DECARBOXYLATING"/>
    <property type="match status" value="1"/>
</dbReference>
<evidence type="ECO:0000313" key="5">
    <source>
        <dbReference type="Proteomes" id="UP000054144"/>
    </source>
</evidence>
<dbReference type="Gene3D" id="3.40.50.720">
    <property type="entry name" value="NAD(P)-binding Rossmann-like Domain"/>
    <property type="match status" value="1"/>
</dbReference>
<evidence type="ECO:0000259" key="3">
    <source>
        <dbReference type="Pfam" id="PF01370"/>
    </source>
</evidence>
<dbReference type="Pfam" id="PF01370">
    <property type="entry name" value="Epimerase"/>
    <property type="match status" value="1"/>
</dbReference>
<keyword evidence="5" id="KW-1185">Reference proteome</keyword>
<keyword evidence="1" id="KW-0560">Oxidoreductase</keyword>
<protein>
    <submittedName>
        <fullName evidence="4">NAD(P)-binding protein</fullName>
    </submittedName>
</protein>
<dbReference type="SUPFAM" id="SSF51735">
    <property type="entry name" value="NAD(P)-binding Rossmann-fold domains"/>
    <property type="match status" value="1"/>
</dbReference>
<accession>A0A0D7AR26</accession>
<reference evidence="4 5" key="1">
    <citation type="journal article" date="2015" name="Fungal Genet. Biol.">
        <title>Evolution of novel wood decay mechanisms in Agaricales revealed by the genome sequences of Fistulina hepatica and Cylindrobasidium torrendii.</title>
        <authorList>
            <person name="Floudas D."/>
            <person name="Held B.W."/>
            <person name="Riley R."/>
            <person name="Nagy L.G."/>
            <person name="Koehler G."/>
            <person name="Ransdell A.S."/>
            <person name="Younus H."/>
            <person name="Chow J."/>
            <person name="Chiniquy J."/>
            <person name="Lipzen A."/>
            <person name="Tritt A."/>
            <person name="Sun H."/>
            <person name="Haridas S."/>
            <person name="LaButti K."/>
            <person name="Ohm R.A."/>
            <person name="Kues U."/>
            <person name="Blanchette R.A."/>
            <person name="Grigoriev I.V."/>
            <person name="Minto R.E."/>
            <person name="Hibbett D.S."/>
        </authorList>
    </citation>
    <scope>NUCLEOTIDE SEQUENCE [LARGE SCALE GENOMIC DNA]</scope>
    <source>
        <strain evidence="4 5">ATCC 64428</strain>
    </source>
</reference>
<gene>
    <name evidence="4" type="ORF">FISHEDRAFT_55327</name>
</gene>
<dbReference type="OrthoDB" id="2735536at2759"/>
<evidence type="ECO:0000256" key="1">
    <source>
        <dbReference type="ARBA" id="ARBA00023002"/>
    </source>
</evidence>